<evidence type="ECO:0000313" key="20">
    <source>
        <dbReference type="EMBL" id="AKG74043.1"/>
    </source>
</evidence>
<comment type="catalytic activity">
    <reaction evidence="13 17">
        <text>N(6)-[(R)-dihydrolipoyl]-L-lysyl-[protein] + NAD(+) = N(6)-[(R)-lipoyl]-L-lysyl-[protein] + NADH + H(+)</text>
        <dbReference type="Rhea" id="RHEA:15045"/>
        <dbReference type="Rhea" id="RHEA-COMP:10474"/>
        <dbReference type="Rhea" id="RHEA-COMP:10475"/>
        <dbReference type="ChEBI" id="CHEBI:15378"/>
        <dbReference type="ChEBI" id="CHEBI:57540"/>
        <dbReference type="ChEBI" id="CHEBI:57945"/>
        <dbReference type="ChEBI" id="CHEBI:83099"/>
        <dbReference type="ChEBI" id="CHEBI:83100"/>
        <dbReference type="EC" id="1.8.1.4"/>
    </reaction>
</comment>
<evidence type="ECO:0000256" key="12">
    <source>
        <dbReference type="ARBA" id="ARBA00023284"/>
    </source>
</evidence>
<dbReference type="Gene3D" id="3.30.390.30">
    <property type="match status" value="1"/>
</dbReference>
<evidence type="ECO:0000259" key="19">
    <source>
        <dbReference type="Pfam" id="PF07992"/>
    </source>
</evidence>
<dbReference type="PIRSF" id="PIRSF000350">
    <property type="entry name" value="Mercury_reductase_MerA"/>
    <property type="match status" value="1"/>
</dbReference>
<feature type="active site" description="Proton acceptor" evidence="14">
    <location>
        <position position="451"/>
    </location>
</feature>
<evidence type="ECO:0000256" key="13">
    <source>
        <dbReference type="ARBA" id="ARBA00049187"/>
    </source>
</evidence>
<dbReference type="Gene3D" id="3.50.50.60">
    <property type="entry name" value="FAD/NAD(P)-binding domain"/>
    <property type="match status" value="2"/>
</dbReference>
<reference evidence="20 22" key="1">
    <citation type="journal article" date="2015" name="Int. J. Syst. Evol. Microbiol.">
        <title>Complete genome sequence of Salinicoccus halodurans H3B36, isolated from the Qaidam Basin in China.</title>
        <authorList>
            <person name="Jiang K."/>
            <person name="Xue Y."/>
            <person name="Ma Y."/>
        </authorList>
    </citation>
    <scope>NUCLEOTIDE SEQUENCE [LARGE SCALE GENOMIC DNA]</scope>
    <source>
        <strain evidence="20 22">H3B36</strain>
    </source>
</reference>
<protein>
    <recommendedName>
        <fullName evidence="5 17">Dihydrolipoyl dehydrogenase</fullName>
        <ecNumber evidence="4 17">1.8.1.4</ecNumber>
    </recommendedName>
</protein>
<comment type="subcellular location">
    <subcellularLocation>
        <location evidence="2">Cytoplasm</location>
    </subcellularLocation>
</comment>
<keyword evidence="11" id="KW-1015">Disulfide bond</keyword>
<dbReference type="OrthoDB" id="9800167at2"/>
<evidence type="ECO:0000256" key="2">
    <source>
        <dbReference type="ARBA" id="ARBA00004496"/>
    </source>
</evidence>
<dbReference type="InterPro" id="IPR036188">
    <property type="entry name" value="FAD/NAD-bd_sf"/>
</dbReference>
<dbReference type="InterPro" id="IPR006258">
    <property type="entry name" value="Lipoamide_DH"/>
</dbReference>
<dbReference type="Proteomes" id="UP000183090">
    <property type="component" value="Unassembled WGS sequence"/>
</dbReference>
<dbReference type="PANTHER" id="PTHR22912:SF217">
    <property type="entry name" value="DIHYDROLIPOYL DEHYDROGENASE"/>
    <property type="match status" value="1"/>
</dbReference>
<evidence type="ECO:0000256" key="17">
    <source>
        <dbReference type="RuleBase" id="RU003692"/>
    </source>
</evidence>
<evidence type="ECO:0000256" key="9">
    <source>
        <dbReference type="ARBA" id="ARBA00023002"/>
    </source>
</evidence>
<evidence type="ECO:0000256" key="4">
    <source>
        <dbReference type="ARBA" id="ARBA00012608"/>
    </source>
</evidence>
<dbReference type="EC" id="1.8.1.4" evidence="4 17"/>
<dbReference type="PROSITE" id="PS00076">
    <property type="entry name" value="PYRIDINE_REDOX_1"/>
    <property type="match status" value="1"/>
</dbReference>
<dbReference type="EMBL" id="FOTB01000001">
    <property type="protein sequence ID" value="SFK59570.1"/>
    <property type="molecule type" value="Genomic_DNA"/>
</dbReference>
<comment type="miscellaneous">
    <text evidence="17">The active site is a redox-active disulfide bond.</text>
</comment>
<dbReference type="InterPro" id="IPR050151">
    <property type="entry name" value="Class-I_Pyr_Nuc-Dis_Oxidored"/>
</dbReference>
<evidence type="ECO:0000256" key="3">
    <source>
        <dbReference type="ARBA" id="ARBA00007532"/>
    </source>
</evidence>
<evidence type="ECO:0000256" key="15">
    <source>
        <dbReference type="PIRSR" id="PIRSR000350-3"/>
    </source>
</evidence>
<organism evidence="21 23">
    <name type="scientific">Salinicoccus halodurans</name>
    <dbReference type="NCBI Taxonomy" id="407035"/>
    <lineage>
        <taxon>Bacteria</taxon>
        <taxon>Bacillati</taxon>
        <taxon>Bacillota</taxon>
        <taxon>Bacilli</taxon>
        <taxon>Bacillales</taxon>
        <taxon>Staphylococcaceae</taxon>
        <taxon>Salinicoccus</taxon>
    </lineage>
</organism>
<comment type="cofactor">
    <cofactor evidence="15 17">
        <name>FAD</name>
        <dbReference type="ChEBI" id="CHEBI:57692"/>
    </cofactor>
    <text evidence="15 17">Binds 1 FAD per subunit.</text>
</comment>
<feature type="binding site" evidence="15">
    <location>
        <position position="114"/>
    </location>
    <ligand>
        <name>FAD</name>
        <dbReference type="ChEBI" id="CHEBI:57692"/>
    </ligand>
</feature>
<evidence type="ECO:0000256" key="8">
    <source>
        <dbReference type="ARBA" id="ARBA00022827"/>
    </source>
</evidence>
<feature type="binding site" evidence="15">
    <location>
        <position position="278"/>
    </location>
    <ligand>
        <name>NAD(+)</name>
        <dbReference type="ChEBI" id="CHEBI:57540"/>
    </ligand>
</feature>
<dbReference type="NCBIfam" id="TIGR01350">
    <property type="entry name" value="lipoamide_DH"/>
    <property type="match status" value="1"/>
</dbReference>
<dbReference type="Proteomes" id="UP000034029">
    <property type="component" value="Chromosome"/>
</dbReference>
<reference evidence="21 23" key="3">
    <citation type="submission" date="2016-10" db="EMBL/GenBank/DDBJ databases">
        <authorList>
            <person name="Varghese N."/>
            <person name="Submissions S."/>
        </authorList>
    </citation>
    <scope>NUCLEOTIDE SEQUENCE [LARGE SCALE GENOMIC DNA]</scope>
    <source>
        <strain evidence="21 23">CGMCC 1.6501</strain>
    </source>
</reference>
<dbReference type="InterPro" id="IPR023753">
    <property type="entry name" value="FAD/NAD-binding_dom"/>
</dbReference>
<comment type="function">
    <text evidence="1">Lipoamide dehydrogenase is a component of the alpha-ketoacid dehydrogenase complexes.</text>
</comment>
<accession>A0A0F7HLC7</accession>
<dbReference type="FunFam" id="3.30.390.30:FF:000001">
    <property type="entry name" value="Dihydrolipoyl dehydrogenase"/>
    <property type="match status" value="1"/>
</dbReference>
<name>A0A0F7HLC7_9STAP</name>
<keyword evidence="10 15" id="KW-0520">NAD</keyword>
<dbReference type="GO" id="GO:0004148">
    <property type="term" value="F:dihydrolipoyl dehydrogenase (NADH) activity"/>
    <property type="evidence" value="ECO:0007669"/>
    <property type="project" value="UniProtKB-EC"/>
</dbReference>
<evidence type="ECO:0000256" key="14">
    <source>
        <dbReference type="PIRSR" id="PIRSR000350-2"/>
    </source>
</evidence>
<comment type="similarity">
    <text evidence="3 17">Belongs to the class-I pyridine nucleotide-disulfide oxidoreductase family.</text>
</comment>
<dbReference type="SUPFAM" id="SSF55424">
    <property type="entry name" value="FAD/NAD-linked reductases, dimerisation (C-terminal) domain"/>
    <property type="match status" value="1"/>
</dbReference>
<evidence type="ECO:0000313" key="22">
    <source>
        <dbReference type="Proteomes" id="UP000034029"/>
    </source>
</evidence>
<keyword evidence="12 17" id="KW-0676">Redox-active center</keyword>
<reference evidence="22" key="2">
    <citation type="submission" date="2015-04" db="EMBL/GenBank/DDBJ databases">
        <title>Complete genome sequence of Salinicoccus halodurans strain H3B36, isolated from the Qaidam basin of China.</title>
        <authorList>
            <person name="Ma Y."/>
            <person name="Jiang K."/>
            <person name="Xue Y."/>
        </authorList>
    </citation>
    <scope>NUCLEOTIDE SEQUENCE [LARGE SCALE GENOMIC DNA]</scope>
    <source>
        <strain evidence="22">H3B36</strain>
    </source>
</reference>
<evidence type="ECO:0000256" key="16">
    <source>
        <dbReference type="PIRSR" id="PIRSR000350-4"/>
    </source>
</evidence>
<keyword evidence="8 15" id="KW-0274">FAD</keyword>
<evidence type="ECO:0000259" key="18">
    <source>
        <dbReference type="Pfam" id="PF02852"/>
    </source>
</evidence>
<evidence type="ECO:0000256" key="11">
    <source>
        <dbReference type="ARBA" id="ARBA00023157"/>
    </source>
</evidence>
<sequence length="472" mass="50126">MAHEYDLVVLGGGTAGYVAAIKASQLGLKTAVVEKSKLGGTCLHKGCIPTKSMLKSAEVANTIKNAERYGIESFVPSISMEKIISRKNDVVERMHGGIKQLMKKNKIDVFNGYGRILGPSIFSPMAGTIAVENPEDEEAESEILVNQNVLIASGSYPRALPFLPFDGKVVLSSDDMMSLSTVPGKMAVVGGGVIGLEFASLLADLGSEVTVMEAGDQIIPAEDKDIASHLKKALEDKGIEFITGLSLDSDSVQRSASSITFDTDGKSRTFDKVLVSIGRAPNVDDIGLSNTKIQLENGFIAADEHYQTKDKNIYAVGDAIGNLQLAHVATKEAMIAVEHMVDSNPFPLDYRTVPRCIYTSPETASVGYTEKELKEEDREYKAHKVPLAAIGKAVIAGGEKGFGKIIVDPATKDILGVSIVGPGATELINEAALAKFLDASSLELGMSVHAHPSIGEVLMELGLDADGIAIHV</sequence>
<evidence type="ECO:0000256" key="1">
    <source>
        <dbReference type="ARBA" id="ARBA00002052"/>
    </source>
</evidence>
<evidence type="ECO:0000256" key="6">
    <source>
        <dbReference type="ARBA" id="ARBA00022490"/>
    </source>
</evidence>
<dbReference type="InterPro" id="IPR012999">
    <property type="entry name" value="Pyr_OxRdtase_I_AS"/>
</dbReference>
<dbReference type="GO" id="GO:0050660">
    <property type="term" value="F:flavin adenine dinucleotide binding"/>
    <property type="evidence" value="ECO:0007669"/>
    <property type="project" value="InterPro"/>
</dbReference>
<feature type="binding site" evidence="15">
    <location>
        <begin position="190"/>
        <end position="197"/>
    </location>
    <ligand>
        <name>NAD(+)</name>
        <dbReference type="ChEBI" id="CHEBI:57540"/>
    </ligand>
</feature>
<dbReference type="RefSeq" id="WP_046790229.1">
    <property type="nucleotide sequence ID" value="NZ_CP011366.1"/>
</dbReference>
<feature type="binding site" evidence="15">
    <location>
        <position position="318"/>
    </location>
    <ligand>
        <name>FAD</name>
        <dbReference type="ChEBI" id="CHEBI:57692"/>
    </ligand>
</feature>
<feature type="domain" description="Pyridine nucleotide-disulphide oxidoreductase dimerisation" evidence="18">
    <location>
        <begin position="353"/>
        <end position="460"/>
    </location>
</feature>
<dbReference type="AlphaFoldDB" id="A0A0F7HLC7"/>
<dbReference type="EMBL" id="CP011366">
    <property type="protein sequence ID" value="AKG74043.1"/>
    <property type="molecule type" value="Genomic_DNA"/>
</dbReference>
<feature type="binding site" evidence="15">
    <location>
        <position position="213"/>
    </location>
    <ligand>
        <name>NAD(+)</name>
        <dbReference type="ChEBI" id="CHEBI:57540"/>
    </ligand>
</feature>
<evidence type="ECO:0000256" key="7">
    <source>
        <dbReference type="ARBA" id="ARBA00022630"/>
    </source>
</evidence>
<dbReference type="PRINTS" id="PR00411">
    <property type="entry name" value="PNDRDTASEI"/>
</dbReference>
<dbReference type="KEGG" id="shv:AAT16_07235"/>
<dbReference type="PRINTS" id="PR00368">
    <property type="entry name" value="FADPNR"/>
</dbReference>
<feature type="binding site" evidence="15">
    <location>
        <position position="51"/>
    </location>
    <ligand>
        <name>FAD</name>
        <dbReference type="ChEBI" id="CHEBI:57692"/>
    </ligand>
</feature>
<dbReference type="GO" id="GO:0006103">
    <property type="term" value="P:2-oxoglutarate metabolic process"/>
    <property type="evidence" value="ECO:0007669"/>
    <property type="project" value="TreeGrafter"/>
</dbReference>
<dbReference type="PANTHER" id="PTHR22912">
    <property type="entry name" value="DISULFIDE OXIDOREDUCTASE"/>
    <property type="match status" value="1"/>
</dbReference>
<dbReference type="Pfam" id="PF07992">
    <property type="entry name" value="Pyr_redox_2"/>
    <property type="match status" value="1"/>
</dbReference>
<feature type="disulfide bond" description="Redox-active" evidence="16">
    <location>
        <begin position="42"/>
        <end position="47"/>
    </location>
</feature>
<dbReference type="InterPro" id="IPR004099">
    <property type="entry name" value="Pyr_nucl-diS_OxRdtase_dimer"/>
</dbReference>
<gene>
    <name evidence="20" type="ORF">AAT16_07235</name>
    <name evidence="21" type="ORF">SAMN05216235_0692</name>
</gene>
<keyword evidence="22" id="KW-1185">Reference proteome</keyword>
<keyword evidence="15" id="KW-0547">Nucleotide-binding</keyword>
<keyword evidence="7 17" id="KW-0285">Flavoprotein</keyword>
<evidence type="ECO:0000256" key="10">
    <source>
        <dbReference type="ARBA" id="ARBA00023027"/>
    </source>
</evidence>
<dbReference type="InterPro" id="IPR016156">
    <property type="entry name" value="FAD/NAD-linked_Rdtase_dimer_sf"/>
</dbReference>
<evidence type="ECO:0000313" key="23">
    <source>
        <dbReference type="Proteomes" id="UP000183090"/>
    </source>
</evidence>
<dbReference type="Pfam" id="PF02852">
    <property type="entry name" value="Pyr_redox_dim"/>
    <property type="match status" value="1"/>
</dbReference>
<keyword evidence="9 17" id="KW-0560">Oxidoreductase</keyword>
<dbReference type="SUPFAM" id="SSF51905">
    <property type="entry name" value="FAD/NAD(P)-binding domain"/>
    <property type="match status" value="1"/>
</dbReference>
<proteinExistence type="inferred from homology"/>
<dbReference type="InterPro" id="IPR001100">
    <property type="entry name" value="Pyr_nuc-diS_OxRdtase"/>
</dbReference>
<evidence type="ECO:0000256" key="5">
    <source>
        <dbReference type="ARBA" id="ARBA00016961"/>
    </source>
</evidence>
<evidence type="ECO:0000313" key="21">
    <source>
        <dbReference type="EMBL" id="SFK59570.1"/>
    </source>
</evidence>
<dbReference type="GO" id="GO:0005737">
    <property type="term" value="C:cytoplasm"/>
    <property type="evidence" value="ECO:0007669"/>
    <property type="project" value="UniProtKB-SubCell"/>
</dbReference>
<feature type="domain" description="FAD/NAD(P)-binding" evidence="19">
    <location>
        <begin position="5"/>
        <end position="333"/>
    </location>
</feature>
<keyword evidence="6" id="KW-0963">Cytoplasm</keyword>